<reference evidence="9 10" key="1">
    <citation type="submission" date="2023-11" db="EMBL/GenBank/DDBJ databases">
        <title>Halocaridina rubra genome assembly.</title>
        <authorList>
            <person name="Smith C."/>
        </authorList>
    </citation>
    <scope>NUCLEOTIDE SEQUENCE [LARGE SCALE GENOMIC DNA]</scope>
    <source>
        <strain evidence="9">EP-1</strain>
        <tissue evidence="9">Whole</tissue>
    </source>
</reference>
<dbReference type="AlphaFoldDB" id="A0AAN8XDV6"/>
<evidence type="ECO:0000256" key="1">
    <source>
        <dbReference type="ARBA" id="ARBA00004370"/>
    </source>
</evidence>
<dbReference type="GO" id="GO:0003924">
    <property type="term" value="F:GTPase activity"/>
    <property type="evidence" value="ECO:0007669"/>
    <property type="project" value="InterPro"/>
</dbReference>
<comment type="subcellular location">
    <subcellularLocation>
        <location evidence="1">Membrane</location>
    </subcellularLocation>
</comment>
<feature type="coiled-coil region" evidence="6">
    <location>
        <begin position="302"/>
        <end position="329"/>
    </location>
</feature>
<dbReference type="Proteomes" id="UP001381693">
    <property type="component" value="Unassembled WGS sequence"/>
</dbReference>
<evidence type="ECO:0000313" key="10">
    <source>
        <dbReference type="Proteomes" id="UP001381693"/>
    </source>
</evidence>
<dbReference type="PANTHER" id="PTHR10465">
    <property type="entry name" value="TRANSMEMBRANE GTPASE FZO1"/>
    <property type="match status" value="1"/>
</dbReference>
<dbReference type="SUPFAM" id="SSF52540">
    <property type="entry name" value="P-loop containing nucleoside triphosphate hydrolases"/>
    <property type="match status" value="1"/>
</dbReference>
<evidence type="ECO:0000256" key="4">
    <source>
        <dbReference type="ARBA" id="ARBA00023134"/>
    </source>
</evidence>
<gene>
    <name evidence="9" type="ORF">SK128_004050</name>
</gene>
<organism evidence="9 10">
    <name type="scientific">Halocaridina rubra</name>
    <name type="common">Hawaiian red shrimp</name>
    <dbReference type="NCBI Taxonomy" id="373956"/>
    <lineage>
        <taxon>Eukaryota</taxon>
        <taxon>Metazoa</taxon>
        <taxon>Ecdysozoa</taxon>
        <taxon>Arthropoda</taxon>
        <taxon>Crustacea</taxon>
        <taxon>Multicrustacea</taxon>
        <taxon>Malacostraca</taxon>
        <taxon>Eumalacostraca</taxon>
        <taxon>Eucarida</taxon>
        <taxon>Decapoda</taxon>
        <taxon>Pleocyemata</taxon>
        <taxon>Caridea</taxon>
        <taxon>Atyoidea</taxon>
        <taxon>Atyidae</taxon>
        <taxon>Halocaridina</taxon>
    </lineage>
</organism>
<dbReference type="InterPro" id="IPR006073">
    <property type="entry name" value="GTP-bd"/>
</dbReference>
<proteinExistence type="predicted"/>
<evidence type="ECO:0000256" key="6">
    <source>
        <dbReference type="SAM" id="Coils"/>
    </source>
</evidence>
<dbReference type="GO" id="GO:0005525">
    <property type="term" value="F:GTP binding"/>
    <property type="evidence" value="ECO:0007669"/>
    <property type="project" value="UniProtKB-KW"/>
</dbReference>
<dbReference type="PANTHER" id="PTHR10465:SF4">
    <property type="entry name" value="DYNAMIN N-TERMINAL DOMAIN-CONTAINING PROTEIN"/>
    <property type="match status" value="1"/>
</dbReference>
<dbReference type="InterPro" id="IPR027417">
    <property type="entry name" value="P-loop_NTPase"/>
</dbReference>
<keyword evidence="7" id="KW-1133">Transmembrane helix</keyword>
<feature type="non-terminal residue" evidence="9">
    <location>
        <position position="1"/>
    </location>
</feature>
<dbReference type="InterPro" id="IPR027094">
    <property type="entry name" value="Mitofusin_fam"/>
</dbReference>
<protein>
    <recommendedName>
        <fullName evidence="8">G domain-containing protein</fullName>
    </recommendedName>
</protein>
<dbReference type="Gene3D" id="3.40.50.300">
    <property type="entry name" value="P-loop containing nucleotide triphosphate hydrolases"/>
    <property type="match status" value="1"/>
</dbReference>
<keyword evidence="5 7" id="KW-0472">Membrane</keyword>
<keyword evidence="7" id="KW-0812">Transmembrane</keyword>
<keyword evidence="6" id="KW-0175">Coiled coil</keyword>
<dbReference type="GO" id="GO:0007005">
    <property type="term" value="P:mitochondrion organization"/>
    <property type="evidence" value="ECO:0007669"/>
    <property type="project" value="UniProtKB-ARBA"/>
</dbReference>
<keyword evidence="3" id="KW-0378">Hydrolase</keyword>
<evidence type="ECO:0000259" key="8">
    <source>
        <dbReference type="Pfam" id="PF01926"/>
    </source>
</evidence>
<feature type="transmembrane region" description="Helical" evidence="7">
    <location>
        <begin position="404"/>
        <end position="424"/>
    </location>
</feature>
<evidence type="ECO:0000256" key="7">
    <source>
        <dbReference type="SAM" id="Phobius"/>
    </source>
</evidence>
<evidence type="ECO:0000313" key="9">
    <source>
        <dbReference type="EMBL" id="KAK7082336.1"/>
    </source>
</evidence>
<evidence type="ECO:0000256" key="2">
    <source>
        <dbReference type="ARBA" id="ARBA00022741"/>
    </source>
</evidence>
<comment type="caution">
    <text evidence="9">The sequence shown here is derived from an EMBL/GenBank/DDBJ whole genome shotgun (WGS) entry which is preliminary data.</text>
</comment>
<dbReference type="GO" id="GO:0016020">
    <property type="term" value="C:membrane"/>
    <property type="evidence" value="ECO:0007669"/>
    <property type="project" value="UniProtKB-SubCell"/>
</dbReference>
<sequence>SSGRRHPEWLLWRLFRQNIATKEMSGKVKHRAATNHAEAATVTVNEKILRECHALYTDTDNGLVVIGESLGLKLLPPRKKINVMLMGNHSAGKSSFINWYVEEHVQRTGVAIETQGFSFVTSGRKRESLTGNATLHLYPHFKPLQEIDGVVDYLTTEISTSKQKKFSLVTFIDTPGLVDGDMKYPFDVNQAMLWLGDLCDLIFVFFDPIGQALCKRTLNIVEQLNETHSERIRFYLSKADEAGHESDRQRVMMQIVQELCKRPGLNKTGFDMPTIYIPNPNKTVRCVNQIDQVCKDIEKTINQTIQTTLNQLEKDCEQISKLVDDALQADDAARSHNFRAKIKGMSFSLFGFLIPVLLLFQLLVASAPREVLIKFVGEPMAQSITSFMSPATAFWNTISDDNQLVIFASVLVVSGFCLLVSRFLNRSKPTLQRRSRKVLQEKREYVNTQVKSRKQKLYAEYLQQSVSDQDL</sequence>
<feature type="domain" description="G" evidence="8">
    <location>
        <begin position="82"/>
        <end position="226"/>
    </location>
</feature>
<dbReference type="EMBL" id="JAXCGZ010004068">
    <property type="protein sequence ID" value="KAK7082336.1"/>
    <property type="molecule type" value="Genomic_DNA"/>
</dbReference>
<evidence type="ECO:0000256" key="5">
    <source>
        <dbReference type="ARBA" id="ARBA00023136"/>
    </source>
</evidence>
<keyword evidence="10" id="KW-1185">Reference proteome</keyword>
<name>A0AAN8XDV6_HALRR</name>
<keyword evidence="4" id="KW-0342">GTP-binding</keyword>
<accession>A0AAN8XDV6</accession>
<keyword evidence="2" id="KW-0547">Nucleotide-binding</keyword>
<evidence type="ECO:0000256" key="3">
    <source>
        <dbReference type="ARBA" id="ARBA00022801"/>
    </source>
</evidence>
<feature type="transmembrane region" description="Helical" evidence="7">
    <location>
        <begin position="344"/>
        <end position="364"/>
    </location>
</feature>
<dbReference type="Pfam" id="PF01926">
    <property type="entry name" value="MMR_HSR1"/>
    <property type="match status" value="1"/>
</dbReference>